<dbReference type="PANTHER" id="PTHR24321">
    <property type="entry name" value="DEHYDROGENASES, SHORT CHAIN"/>
    <property type="match status" value="1"/>
</dbReference>
<name>A0A095G1Z3_BURGA</name>
<sequence>MELQLGKKVVVITGPAKGMGPAITRAFAHEGAHLVLAGRDTAAIDALARELHDVHDLHIETLTIRCDVTQPADAEALAVATLERFGQIDVLVNVAGGTGPVGGTTWTTTTEEFDQIVGLNLTGCFNMMHAVMPSMIERRYGKIVNVGGTFGMRGRAGRMAYSASKWGLRGVTKSAALEAGRHNINVNYVAPGMVDGERFRTKVVPDVMRKLSISEEQAVAHHAQDYALQRISVDADVAHACLFLASDVSRQITGIDLPVDGGWAML</sequence>
<evidence type="ECO:0000313" key="3">
    <source>
        <dbReference type="EMBL" id="KGC11407.1"/>
    </source>
</evidence>
<dbReference type="SUPFAM" id="SSF51735">
    <property type="entry name" value="NAD(P)-binding Rossmann-fold domains"/>
    <property type="match status" value="1"/>
</dbReference>
<keyword evidence="2" id="KW-0560">Oxidoreductase</keyword>
<reference evidence="6" key="2">
    <citation type="submission" date="2017-09" db="EMBL/GenBank/DDBJ databases">
        <title>FDA dAtabase for Regulatory Grade micrObial Sequences (FDA-ARGOS): Supporting development and validation of Infectious Disease Dx tests.</title>
        <authorList>
            <person name="Minogue T."/>
            <person name="Wolcott M."/>
            <person name="Wasieloski L."/>
            <person name="Aguilar W."/>
            <person name="Moore D."/>
            <person name="Tallon L."/>
            <person name="Sadzewicz L."/>
            <person name="Ott S."/>
            <person name="Zhao X."/>
            <person name="Nagaraj S."/>
            <person name="Vavikolanu K."/>
            <person name="Aluvathingal J."/>
            <person name="Nadendla S."/>
            <person name="Sichtig H."/>
        </authorList>
    </citation>
    <scope>NUCLEOTIDE SEQUENCE [LARGE SCALE GENOMIC DNA]</scope>
    <source>
        <strain evidence="6">FDAARGOS_390</strain>
    </source>
</reference>
<dbReference type="GO" id="GO:0016491">
    <property type="term" value="F:oxidoreductase activity"/>
    <property type="evidence" value="ECO:0007669"/>
    <property type="project" value="UniProtKB-KW"/>
</dbReference>
<proteinExistence type="inferred from homology"/>
<dbReference type="EMBL" id="PDDY01000004">
    <property type="protein sequence ID" value="PEH37889.1"/>
    <property type="molecule type" value="Genomic_DNA"/>
</dbReference>
<dbReference type="Gene3D" id="3.40.50.720">
    <property type="entry name" value="NAD(P)-binding Rossmann-like Domain"/>
    <property type="match status" value="1"/>
</dbReference>
<protein>
    <submittedName>
        <fullName evidence="4">NAD(P)-dependent oxidoreductase</fullName>
    </submittedName>
    <submittedName>
        <fullName evidence="3">Short chain dehydrogenase family protein</fullName>
    </submittedName>
</protein>
<dbReference type="RefSeq" id="WP_036050606.1">
    <property type="nucleotide sequence ID" value="NZ_CADEVY010000004.1"/>
</dbReference>
<evidence type="ECO:0000256" key="2">
    <source>
        <dbReference type="ARBA" id="ARBA00023002"/>
    </source>
</evidence>
<dbReference type="CDD" id="cd05233">
    <property type="entry name" value="SDR_c"/>
    <property type="match status" value="1"/>
</dbReference>
<dbReference type="Pfam" id="PF13561">
    <property type="entry name" value="adh_short_C2"/>
    <property type="match status" value="1"/>
</dbReference>
<dbReference type="InterPro" id="IPR002347">
    <property type="entry name" value="SDR_fam"/>
</dbReference>
<dbReference type="Proteomes" id="UP000220629">
    <property type="component" value="Unassembled WGS sequence"/>
</dbReference>
<organism evidence="4 6">
    <name type="scientific">Burkholderia gladioli</name>
    <name type="common">Pseudomonas marginata</name>
    <name type="synonym">Phytomonas marginata</name>
    <dbReference type="NCBI Taxonomy" id="28095"/>
    <lineage>
        <taxon>Bacteria</taxon>
        <taxon>Pseudomonadati</taxon>
        <taxon>Pseudomonadota</taxon>
        <taxon>Betaproteobacteria</taxon>
        <taxon>Burkholderiales</taxon>
        <taxon>Burkholderiaceae</taxon>
        <taxon>Burkholderia</taxon>
    </lineage>
</organism>
<dbReference type="PRINTS" id="PR00080">
    <property type="entry name" value="SDRFAMILY"/>
</dbReference>
<dbReference type="OrthoDB" id="6823797at2"/>
<dbReference type="Proteomes" id="UP000029590">
    <property type="component" value="Unassembled WGS sequence"/>
</dbReference>
<dbReference type="EMBL" id="JPGG01000017">
    <property type="protein sequence ID" value="KGC11407.1"/>
    <property type="molecule type" value="Genomic_DNA"/>
</dbReference>
<dbReference type="PRINTS" id="PR00081">
    <property type="entry name" value="GDHRDH"/>
</dbReference>
<dbReference type="InterPro" id="IPR036291">
    <property type="entry name" value="NAD(P)-bd_dom_sf"/>
</dbReference>
<reference evidence="3 5" key="1">
    <citation type="submission" date="2014-04" db="EMBL/GenBank/DDBJ databases">
        <authorList>
            <person name="Bishop-Lilly K.A."/>
            <person name="Broomall S.M."/>
            <person name="Chain P.S."/>
            <person name="Chertkov O."/>
            <person name="Coyne S.R."/>
            <person name="Daligault H.E."/>
            <person name="Davenport K.W."/>
            <person name="Erkkila T."/>
            <person name="Frey K.G."/>
            <person name="Gibbons H.S."/>
            <person name="Gu W."/>
            <person name="Jaissle J."/>
            <person name="Johnson S.L."/>
            <person name="Koroleva G.I."/>
            <person name="Ladner J.T."/>
            <person name="Lo C.-C."/>
            <person name="Minogue T.D."/>
            <person name="Munk C."/>
            <person name="Palacios G.F."/>
            <person name="Redden C.L."/>
            <person name="Rosenzweig C.N."/>
            <person name="Scholz M.B."/>
            <person name="Teshima H."/>
            <person name="Xu Y."/>
        </authorList>
    </citation>
    <scope>NUCLEOTIDE SEQUENCE [LARGE SCALE GENOMIC DNA]</scope>
    <source>
        <strain evidence="5">gladioli</strain>
        <strain evidence="3">Gladioli</strain>
    </source>
</reference>
<reference evidence="4" key="3">
    <citation type="submission" date="2017-09" db="EMBL/GenBank/DDBJ databases">
        <title>FDA dAtabase for Regulatory Grade micrObial Sequences (FDA-ARGOS): Supporting development and validation of Infectious Disease Dx tests.</title>
        <authorList>
            <person name="Minogue T."/>
            <person name="Wolcott M."/>
            <person name="Wasieloski L."/>
            <person name="Aguilar W."/>
            <person name="Moore D."/>
            <person name="Tallon L.J."/>
            <person name="Sadzewicz L."/>
            <person name="Ott S."/>
            <person name="Zhao X."/>
            <person name="Nagaraj S."/>
            <person name="Vavikolanu K."/>
            <person name="Aluvathingal J."/>
            <person name="Nadendla S."/>
            <person name="Sichtig H."/>
        </authorList>
    </citation>
    <scope>NUCLEOTIDE SEQUENCE</scope>
    <source>
        <strain evidence="4">FDAARGOS_390</strain>
    </source>
</reference>
<evidence type="ECO:0000313" key="5">
    <source>
        <dbReference type="Proteomes" id="UP000029590"/>
    </source>
</evidence>
<comment type="caution">
    <text evidence="4">The sequence shown here is derived from an EMBL/GenBank/DDBJ whole genome shotgun (WGS) entry which is preliminary data.</text>
</comment>
<evidence type="ECO:0000256" key="1">
    <source>
        <dbReference type="ARBA" id="ARBA00006484"/>
    </source>
</evidence>
<dbReference type="PANTHER" id="PTHR24321:SF8">
    <property type="entry name" value="ESTRADIOL 17-BETA-DEHYDROGENASE 8-RELATED"/>
    <property type="match status" value="1"/>
</dbReference>
<gene>
    <name evidence="4" type="ORF">CRM94_25835</name>
    <name evidence="3" type="ORF">DM48_7469</name>
</gene>
<evidence type="ECO:0000313" key="4">
    <source>
        <dbReference type="EMBL" id="PEH37889.1"/>
    </source>
</evidence>
<dbReference type="AlphaFoldDB" id="A0A095G1Z3"/>
<dbReference type="FunFam" id="3.40.50.720:FF:000084">
    <property type="entry name" value="Short-chain dehydrogenase reductase"/>
    <property type="match status" value="1"/>
</dbReference>
<dbReference type="KEGG" id="bgo:BM43_4029"/>
<accession>A0A095G1Z3</accession>
<comment type="similarity">
    <text evidence="1">Belongs to the short-chain dehydrogenases/reductases (SDR) family.</text>
</comment>
<evidence type="ECO:0000313" key="6">
    <source>
        <dbReference type="Proteomes" id="UP000220629"/>
    </source>
</evidence>